<keyword evidence="1" id="KW-0479">Metal-binding</keyword>
<organism evidence="3 4">
    <name type="scientific">Candidatus Acididesulfobacter diazotrophicus</name>
    <dbReference type="NCBI Taxonomy" id="2597226"/>
    <lineage>
        <taxon>Bacteria</taxon>
        <taxon>Deltaproteobacteria</taxon>
        <taxon>Candidatus Acidulodesulfobacterales</taxon>
        <taxon>Candidatus Acididesulfobacter</taxon>
    </lineage>
</organism>
<dbReference type="Gene3D" id="3.40.50.1400">
    <property type="match status" value="1"/>
</dbReference>
<dbReference type="Pfam" id="PF01903">
    <property type="entry name" value="CbiX"/>
    <property type="match status" value="1"/>
</dbReference>
<evidence type="ECO:0008006" key="5">
    <source>
        <dbReference type="Google" id="ProtNLM"/>
    </source>
</evidence>
<accession>A0A519BNC5</accession>
<dbReference type="EMBL" id="SGBB01000005">
    <property type="protein sequence ID" value="RZD18776.1"/>
    <property type="molecule type" value="Genomic_DNA"/>
</dbReference>
<evidence type="ECO:0000313" key="3">
    <source>
        <dbReference type="EMBL" id="RZD18776.1"/>
    </source>
</evidence>
<dbReference type="PANTHER" id="PTHR33542:SF3">
    <property type="entry name" value="SIROHYDROCHLORIN FERROCHELATASE, CHLOROPLASTIC"/>
    <property type="match status" value="1"/>
</dbReference>
<dbReference type="SUPFAM" id="SSF53800">
    <property type="entry name" value="Chelatase"/>
    <property type="match status" value="1"/>
</dbReference>
<dbReference type="CDD" id="cd03416">
    <property type="entry name" value="CbiX_SirB_N"/>
    <property type="match status" value="1"/>
</dbReference>
<evidence type="ECO:0000256" key="2">
    <source>
        <dbReference type="ARBA" id="ARBA00023239"/>
    </source>
</evidence>
<dbReference type="Proteomes" id="UP000319296">
    <property type="component" value="Unassembled WGS sequence"/>
</dbReference>
<reference evidence="3 4" key="1">
    <citation type="journal article" date="2019" name="ISME J.">
        <title>Insights into ecological role of a new deltaproteobacterial order Candidatus Acidulodesulfobacterales by metagenomics and metatranscriptomics.</title>
        <authorList>
            <person name="Tan S."/>
            <person name="Liu J."/>
            <person name="Fang Y."/>
            <person name="Hedlund B.P."/>
            <person name="Lian Z.H."/>
            <person name="Huang L.Y."/>
            <person name="Li J.T."/>
            <person name="Huang L.N."/>
            <person name="Li W.J."/>
            <person name="Jiang H.C."/>
            <person name="Dong H.L."/>
            <person name="Shu W.S."/>
        </authorList>
    </citation>
    <scope>NUCLEOTIDE SEQUENCE [LARGE SCALE GENOMIC DNA]</scope>
    <source>
        <strain evidence="3">AP1</strain>
    </source>
</reference>
<sequence>MITMNKESIILLGHGSRRDDANNILKTIAKLIQPKFPEEKIEFAFLELAEPNIKNVIEKCIHEEHSKKIYVMPYFLYSGNHVSRDIPDILNEFSIKYPDVNIKYGNYLGIDEKLTGLVTERIETLKYEKQR</sequence>
<gene>
    <name evidence="3" type="ORF">EVG15_04125</name>
</gene>
<dbReference type="PANTHER" id="PTHR33542">
    <property type="entry name" value="SIROHYDROCHLORIN FERROCHELATASE, CHLOROPLASTIC"/>
    <property type="match status" value="1"/>
</dbReference>
<keyword evidence="2" id="KW-0456">Lyase</keyword>
<name>A0A519BNC5_9DELT</name>
<evidence type="ECO:0000313" key="4">
    <source>
        <dbReference type="Proteomes" id="UP000319296"/>
    </source>
</evidence>
<dbReference type="AlphaFoldDB" id="A0A519BNC5"/>
<dbReference type="GO" id="GO:0046872">
    <property type="term" value="F:metal ion binding"/>
    <property type="evidence" value="ECO:0007669"/>
    <property type="project" value="UniProtKB-KW"/>
</dbReference>
<dbReference type="InterPro" id="IPR002762">
    <property type="entry name" value="CbiX-like"/>
</dbReference>
<dbReference type="InterPro" id="IPR050963">
    <property type="entry name" value="Sirohydro_Cobaltochel/CbiX"/>
</dbReference>
<protein>
    <recommendedName>
        <fullName evidence="5">Cobalamin biosynthesis protein CbiX</fullName>
    </recommendedName>
</protein>
<evidence type="ECO:0000256" key="1">
    <source>
        <dbReference type="ARBA" id="ARBA00022723"/>
    </source>
</evidence>
<proteinExistence type="predicted"/>
<dbReference type="GO" id="GO:0016829">
    <property type="term" value="F:lyase activity"/>
    <property type="evidence" value="ECO:0007669"/>
    <property type="project" value="UniProtKB-KW"/>
</dbReference>
<comment type="caution">
    <text evidence="3">The sequence shown here is derived from an EMBL/GenBank/DDBJ whole genome shotgun (WGS) entry which is preliminary data.</text>
</comment>